<evidence type="ECO:0000313" key="1">
    <source>
        <dbReference type="EMBL" id="KKK49207.1"/>
    </source>
</evidence>
<organism evidence="1">
    <name type="scientific">marine sediment metagenome</name>
    <dbReference type="NCBI Taxonomy" id="412755"/>
    <lineage>
        <taxon>unclassified sequences</taxon>
        <taxon>metagenomes</taxon>
        <taxon>ecological metagenomes</taxon>
    </lineage>
</organism>
<evidence type="ECO:0008006" key="2">
    <source>
        <dbReference type="Google" id="ProtNLM"/>
    </source>
</evidence>
<name>A0A0F8VXY6_9ZZZZ</name>
<dbReference type="Pfam" id="PF13565">
    <property type="entry name" value="HTH_32"/>
    <property type="match status" value="1"/>
</dbReference>
<dbReference type="InterPro" id="IPR009057">
    <property type="entry name" value="Homeodomain-like_sf"/>
</dbReference>
<dbReference type="EMBL" id="LAZR01068668">
    <property type="protein sequence ID" value="KKK49207.1"/>
    <property type="molecule type" value="Genomic_DNA"/>
</dbReference>
<proteinExistence type="predicted"/>
<sequence length="158" mass="18025">MTRRKLYIVDLTPDERVYLNTVISTGKHPARKILRANILLKADVKGPSWNDKKIQDAFEISSTTVENCRKQFVLDGLDVSVNRKKYVASRFLRKIDGSQEAKLIAIVMGDPPAGKERWTLRLLSERLVELKIVENISHETVRQTLKKMNLSLGTKNHG</sequence>
<reference evidence="1" key="1">
    <citation type="journal article" date="2015" name="Nature">
        <title>Complex archaea that bridge the gap between prokaryotes and eukaryotes.</title>
        <authorList>
            <person name="Spang A."/>
            <person name="Saw J.H."/>
            <person name="Jorgensen S.L."/>
            <person name="Zaremba-Niedzwiedzka K."/>
            <person name="Martijn J."/>
            <person name="Lind A.E."/>
            <person name="van Eijk R."/>
            <person name="Schleper C."/>
            <person name="Guy L."/>
            <person name="Ettema T.J."/>
        </authorList>
    </citation>
    <scope>NUCLEOTIDE SEQUENCE</scope>
</reference>
<protein>
    <recommendedName>
        <fullName evidence="2">Transposase</fullName>
    </recommendedName>
</protein>
<feature type="non-terminal residue" evidence="1">
    <location>
        <position position="158"/>
    </location>
</feature>
<dbReference type="AlphaFoldDB" id="A0A0F8VXY6"/>
<gene>
    <name evidence="1" type="ORF">LCGC14_3137380</name>
</gene>
<dbReference type="SUPFAM" id="SSF46689">
    <property type="entry name" value="Homeodomain-like"/>
    <property type="match status" value="1"/>
</dbReference>
<accession>A0A0F8VXY6</accession>
<comment type="caution">
    <text evidence="1">The sequence shown here is derived from an EMBL/GenBank/DDBJ whole genome shotgun (WGS) entry which is preliminary data.</text>
</comment>